<comment type="subcellular location">
    <subcellularLocation>
        <location evidence="1">Membrane</location>
        <topology evidence="1">Multi-pass membrane protein</topology>
    </subcellularLocation>
</comment>
<dbReference type="PANTHER" id="PTHR31425">
    <property type="entry name" value="PHOSPHORIBOSYLANTHRANILATE TRANSFERASE ISOFORM 1"/>
    <property type="match status" value="1"/>
</dbReference>
<evidence type="ECO:0000256" key="1">
    <source>
        <dbReference type="ARBA" id="ARBA00004141"/>
    </source>
</evidence>
<dbReference type="InterPro" id="IPR013583">
    <property type="entry name" value="MCTP_C"/>
</dbReference>
<dbReference type="AlphaFoldDB" id="A0A6A3CEQ5"/>
<evidence type="ECO:0000256" key="5">
    <source>
        <dbReference type="ARBA" id="ARBA00023136"/>
    </source>
</evidence>
<dbReference type="PROSITE" id="PS50004">
    <property type="entry name" value="C2"/>
    <property type="match status" value="1"/>
</dbReference>
<protein>
    <recommendedName>
        <fullName evidence="6">C2 domain-containing protein</fullName>
    </recommendedName>
</protein>
<dbReference type="SUPFAM" id="SSF49562">
    <property type="entry name" value="C2 domain (Calcium/lipid-binding domain, CaLB)"/>
    <property type="match status" value="1"/>
</dbReference>
<dbReference type="Pfam" id="PF08372">
    <property type="entry name" value="PRT_C"/>
    <property type="match status" value="1"/>
</dbReference>
<dbReference type="Gene3D" id="2.60.40.150">
    <property type="entry name" value="C2 domain"/>
    <property type="match status" value="1"/>
</dbReference>
<name>A0A6A3CEQ5_HIBSY</name>
<gene>
    <name evidence="7" type="ORF">F3Y22_tig00005406pilonHSYRG00443</name>
</gene>
<evidence type="ECO:0000313" key="8">
    <source>
        <dbReference type="Proteomes" id="UP000436088"/>
    </source>
</evidence>
<dbReference type="EMBL" id="VEPZ02000305">
    <property type="protein sequence ID" value="KAE8727720.1"/>
    <property type="molecule type" value="Genomic_DNA"/>
</dbReference>
<dbReference type="Pfam" id="PF00168">
    <property type="entry name" value="C2"/>
    <property type="match status" value="1"/>
</dbReference>
<keyword evidence="8" id="KW-1185">Reference proteome</keyword>
<dbReference type="InterPro" id="IPR047259">
    <property type="entry name" value="QUIRKY-like"/>
</dbReference>
<accession>A0A6A3CEQ5</accession>
<evidence type="ECO:0000256" key="4">
    <source>
        <dbReference type="ARBA" id="ARBA00022989"/>
    </source>
</evidence>
<dbReference type="Proteomes" id="UP000436088">
    <property type="component" value="Unassembled WGS sequence"/>
</dbReference>
<proteinExistence type="predicted"/>
<dbReference type="InterPro" id="IPR035892">
    <property type="entry name" value="C2_domain_sf"/>
</dbReference>
<evidence type="ECO:0000259" key="6">
    <source>
        <dbReference type="PROSITE" id="PS50004"/>
    </source>
</evidence>
<evidence type="ECO:0000256" key="3">
    <source>
        <dbReference type="ARBA" id="ARBA00022737"/>
    </source>
</evidence>
<keyword evidence="3" id="KW-0677">Repeat</keyword>
<sequence>MAGEEVDYSLRETRPSIGGDRVSGNENLASSFDLVEQMKFLFVRIVRARDLPLETPTGIMNPYVEIKIGNYRATTKYFEKKPDSEWKQVFAFTVDRLQGTTMEINVINEDMIGKCVIHLLDVDQRLLPLPAKSKWCNLEDVVFEDCVRKEEKFFSKLNMRVSLDGGYHVFDESIHFGSDYRPTVKVLWTTMIGVLELGIINATGLQPMKVRDGRETTDAYCVAKYGPKWEFLMSVTCMMAMWPEMEKIRPNGVKRTGEIQLAIRFTCTSYFNLFLVYTMNPMLPPMHHIYPLSIYQLDSLREQATRILCLSLSRTEPPLRSEVVEYMLDGDARKWFDEIRKWKNPTATVAVIAIYCIIALKPDLILPAVILCGIQAMILQWWKRLMHPTHIDAKQFVPATADEPDEEFDTFPSSRRPDVLWMRYDRLRSIAGRFVTVIGDIATLLERLPTKADFML</sequence>
<dbReference type="GO" id="GO:0016020">
    <property type="term" value="C:membrane"/>
    <property type="evidence" value="ECO:0007669"/>
    <property type="project" value="UniProtKB-SubCell"/>
</dbReference>
<keyword evidence="2" id="KW-0812">Transmembrane</keyword>
<evidence type="ECO:0000256" key="2">
    <source>
        <dbReference type="ARBA" id="ARBA00022692"/>
    </source>
</evidence>
<comment type="caution">
    <text evidence="7">The sequence shown here is derived from an EMBL/GenBank/DDBJ whole genome shotgun (WGS) entry which is preliminary data.</text>
</comment>
<keyword evidence="4" id="KW-1133">Transmembrane helix</keyword>
<organism evidence="7 8">
    <name type="scientific">Hibiscus syriacus</name>
    <name type="common">Rose of Sharon</name>
    <dbReference type="NCBI Taxonomy" id="106335"/>
    <lineage>
        <taxon>Eukaryota</taxon>
        <taxon>Viridiplantae</taxon>
        <taxon>Streptophyta</taxon>
        <taxon>Embryophyta</taxon>
        <taxon>Tracheophyta</taxon>
        <taxon>Spermatophyta</taxon>
        <taxon>Magnoliopsida</taxon>
        <taxon>eudicotyledons</taxon>
        <taxon>Gunneridae</taxon>
        <taxon>Pentapetalae</taxon>
        <taxon>rosids</taxon>
        <taxon>malvids</taxon>
        <taxon>Malvales</taxon>
        <taxon>Malvaceae</taxon>
        <taxon>Malvoideae</taxon>
        <taxon>Hibiscus</taxon>
    </lineage>
</organism>
<dbReference type="InterPro" id="IPR000008">
    <property type="entry name" value="C2_dom"/>
</dbReference>
<feature type="domain" description="C2" evidence="6">
    <location>
        <begin position="22"/>
        <end position="140"/>
    </location>
</feature>
<keyword evidence="5" id="KW-0472">Membrane</keyword>
<dbReference type="SMART" id="SM00239">
    <property type="entry name" value="C2"/>
    <property type="match status" value="1"/>
</dbReference>
<evidence type="ECO:0000313" key="7">
    <source>
        <dbReference type="EMBL" id="KAE8727720.1"/>
    </source>
</evidence>
<reference evidence="7" key="1">
    <citation type="submission" date="2019-09" db="EMBL/GenBank/DDBJ databases">
        <title>Draft genome information of white flower Hibiscus syriacus.</title>
        <authorList>
            <person name="Kim Y.-M."/>
        </authorList>
    </citation>
    <scope>NUCLEOTIDE SEQUENCE [LARGE SCALE GENOMIC DNA]</scope>
    <source>
        <strain evidence="7">YM2019G1</strain>
    </source>
</reference>
<dbReference type="PANTHER" id="PTHR31425:SF26">
    <property type="entry name" value="PROTEIN QUIRKY-LIKE"/>
    <property type="match status" value="1"/>
</dbReference>